<protein>
    <recommendedName>
        <fullName evidence="3">ASCH domain-containing protein</fullName>
    </recommendedName>
</protein>
<evidence type="ECO:0008006" key="3">
    <source>
        <dbReference type="Google" id="ProtNLM"/>
    </source>
</evidence>
<dbReference type="AlphaFoldDB" id="A0A380CFZ0"/>
<dbReference type="RefSeq" id="WP_115170592.1">
    <property type="nucleotide sequence ID" value="NZ_UGYW01000002.1"/>
</dbReference>
<dbReference type="Proteomes" id="UP000254893">
    <property type="component" value="Unassembled WGS sequence"/>
</dbReference>
<evidence type="ECO:0000313" key="2">
    <source>
        <dbReference type="Proteomes" id="UP000254893"/>
    </source>
</evidence>
<evidence type="ECO:0000313" key="1">
    <source>
        <dbReference type="EMBL" id="SUJ19215.1"/>
    </source>
</evidence>
<proteinExistence type="predicted"/>
<sequence>MSNLTLSIKQKYFDQIKSGEKTFEEREIRPNNVEKYCEVDEEGFVVENEKNEPVTRHYETLTFLTGAYKGTRPKIVVEVKESYVVVLYDQVTGEEVTYEHKGETYTASIIRYELGRIIS</sequence>
<gene>
    <name evidence="1" type="ORF">NCTC11388_02852</name>
</gene>
<organism evidence="1 2">
    <name type="scientific">Sphingobacterium spiritivorum</name>
    <name type="common">Flavobacterium spiritivorum</name>
    <dbReference type="NCBI Taxonomy" id="258"/>
    <lineage>
        <taxon>Bacteria</taxon>
        <taxon>Pseudomonadati</taxon>
        <taxon>Bacteroidota</taxon>
        <taxon>Sphingobacteriia</taxon>
        <taxon>Sphingobacteriales</taxon>
        <taxon>Sphingobacteriaceae</taxon>
        <taxon>Sphingobacterium</taxon>
    </lineage>
</organism>
<name>A0A380CFZ0_SPHSI</name>
<reference evidence="1 2" key="1">
    <citation type="submission" date="2018-06" db="EMBL/GenBank/DDBJ databases">
        <authorList>
            <consortium name="Pathogen Informatics"/>
            <person name="Doyle S."/>
        </authorList>
    </citation>
    <scope>NUCLEOTIDE SEQUENCE [LARGE SCALE GENOMIC DNA]</scope>
    <source>
        <strain evidence="1 2">NCTC11388</strain>
    </source>
</reference>
<accession>A0A380CFZ0</accession>
<dbReference type="EMBL" id="UGYW01000002">
    <property type="protein sequence ID" value="SUJ19215.1"/>
    <property type="molecule type" value="Genomic_DNA"/>
</dbReference>